<organism evidence="1">
    <name type="scientific">hydrothermal vent metagenome</name>
    <dbReference type="NCBI Taxonomy" id="652676"/>
    <lineage>
        <taxon>unclassified sequences</taxon>
        <taxon>metagenomes</taxon>
        <taxon>ecological metagenomes</taxon>
    </lineage>
</organism>
<accession>A0A1W1E0P0</accession>
<name>A0A1W1E0P0_9ZZZZ</name>
<dbReference type="AlphaFoldDB" id="A0A1W1E0P0"/>
<reference evidence="1" key="1">
    <citation type="submission" date="2016-10" db="EMBL/GenBank/DDBJ databases">
        <authorList>
            <person name="de Groot N.N."/>
        </authorList>
    </citation>
    <scope>NUCLEOTIDE SEQUENCE</scope>
</reference>
<dbReference type="EMBL" id="FPHZ01000031">
    <property type="protein sequence ID" value="SFV87530.1"/>
    <property type="molecule type" value="Genomic_DNA"/>
</dbReference>
<sequence>MHNIIKTFGLILLTQSVMASSLSDAALRLIKTGNEIDSPSVVLSGQKLLLRGMFQLNDLDAVYESSKQTRAGNSVMGYAPQVVMANQLLMKLLAKGYDPAIYDVALYLLDGESGFVKDELMALNLFETSVRTHANPQSAFVAAVIKNESLVPGFKDKVRIDELITFAILNRVAGAEQYQTRYIINRRGRLQVNNWREWLVER</sequence>
<gene>
    <name evidence="1" type="ORF">MNB_SUP05-SYMBIONT-5-8</name>
</gene>
<proteinExistence type="predicted"/>
<protein>
    <submittedName>
        <fullName evidence="1">Uncharacterized protein</fullName>
    </submittedName>
</protein>
<evidence type="ECO:0000313" key="1">
    <source>
        <dbReference type="EMBL" id="SFV87530.1"/>
    </source>
</evidence>